<gene>
    <name evidence="4" type="ORF">SADO_15714</name>
</gene>
<name>A0ABV2B491_9GAMM</name>
<evidence type="ECO:0000313" key="5">
    <source>
        <dbReference type="Proteomes" id="UP001460888"/>
    </source>
</evidence>
<protein>
    <recommendedName>
        <fullName evidence="3">PcRGLX/YetA-like N-terminal RIFT barrel domain-containing protein</fullName>
    </recommendedName>
</protein>
<dbReference type="EMBL" id="APND01000005">
    <property type="protein sequence ID" value="MES1930709.1"/>
    <property type="molecule type" value="Genomic_DNA"/>
</dbReference>
<feature type="region of interest" description="Disordered" evidence="1">
    <location>
        <begin position="27"/>
        <end position="162"/>
    </location>
</feature>
<feature type="compositionally biased region" description="Acidic residues" evidence="1">
    <location>
        <begin position="64"/>
        <end position="79"/>
    </location>
</feature>
<keyword evidence="5" id="KW-1185">Reference proteome</keyword>
<evidence type="ECO:0000259" key="3">
    <source>
        <dbReference type="Pfam" id="PF19501"/>
    </source>
</evidence>
<feature type="chain" id="PRO_5046082415" description="PcRGLX/YetA-like N-terminal RIFT barrel domain-containing protein" evidence="2">
    <location>
        <begin position="28"/>
        <end position="847"/>
    </location>
</feature>
<feature type="domain" description="PcRGLX/YetA-like N-terminal RIFT barrel" evidence="3">
    <location>
        <begin position="178"/>
        <end position="226"/>
    </location>
</feature>
<dbReference type="Proteomes" id="UP001460888">
    <property type="component" value="Unassembled WGS sequence"/>
</dbReference>
<evidence type="ECO:0000313" key="4">
    <source>
        <dbReference type="EMBL" id="MES1930709.1"/>
    </source>
</evidence>
<evidence type="ECO:0000256" key="2">
    <source>
        <dbReference type="SAM" id="SignalP"/>
    </source>
</evidence>
<feature type="signal peptide" evidence="2">
    <location>
        <begin position="1"/>
        <end position="27"/>
    </location>
</feature>
<feature type="compositionally biased region" description="Polar residues" evidence="1">
    <location>
        <begin position="150"/>
        <end position="162"/>
    </location>
</feature>
<organism evidence="4 5">
    <name type="scientific">Salinisphaera dokdonensis CL-ES53</name>
    <dbReference type="NCBI Taxonomy" id="1304272"/>
    <lineage>
        <taxon>Bacteria</taxon>
        <taxon>Pseudomonadati</taxon>
        <taxon>Pseudomonadota</taxon>
        <taxon>Gammaproteobacteria</taxon>
        <taxon>Salinisphaerales</taxon>
        <taxon>Salinisphaeraceae</taxon>
        <taxon>Salinisphaera</taxon>
    </lineage>
</organism>
<proteinExistence type="predicted"/>
<keyword evidence="2" id="KW-0732">Signal</keyword>
<dbReference type="RefSeq" id="WP_353113164.1">
    <property type="nucleotide sequence ID" value="NZ_APND01000005.1"/>
</dbReference>
<feature type="compositionally biased region" description="Acidic residues" evidence="1">
    <location>
        <begin position="121"/>
        <end position="148"/>
    </location>
</feature>
<comment type="caution">
    <text evidence="4">The sequence shown here is derived from an EMBL/GenBank/DDBJ whole genome shotgun (WGS) entry which is preliminary data.</text>
</comment>
<evidence type="ECO:0000256" key="1">
    <source>
        <dbReference type="SAM" id="MobiDB-lite"/>
    </source>
</evidence>
<dbReference type="Pfam" id="PF19501">
    <property type="entry name" value="PcRGLX_1st"/>
    <property type="match status" value="1"/>
</dbReference>
<reference evidence="4 5" key="1">
    <citation type="submission" date="2013-03" db="EMBL/GenBank/DDBJ databases">
        <title>Salinisphaera dokdonensis CL-ES53 Genome Sequencing.</title>
        <authorList>
            <person name="Li C."/>
            <person name="Lai Q."/>
            <person name="Shao Z."/>
        </authorList>
    </citation>
    <scope>NUCLEOTIDE SEQUENCE [LARGE SCALE GENOMIC DNA]</scope>
    <source>
        <strain evidence="4 5">CL-ES53</strain>
    </source>
</reference>
<dbReference type="InterPro" id="IPR048329">
    <property type="entry name" value="PcRGLX_1st"/>
</dbReference>
<accession>A0ABV2B491</accession>
<sequence length="847" mass="91555">MTQKVRVSMFANFLVFFCFILPGCSSGGSSDGGSEPITSPAPVTEQAGSGSSNGEGGSGMEMPTESEDEEEEVTEEEVTNDTPPVSGGNESPAENGGDGSDPEAGEGNADGDSTGAPADPSEPETPEPEQPQEPEPDAPVEGESEDGEATPTTGGVSQEWSDAGVSNFQVQSQSDRNQTDVLVTAGQVFAQGSVQSADSLQASADGARIPLQVDAKATWPDGSLRHAIVTVRLPQLAAGGSPLVVLDVGSSEAATGGPVTAGQLLATSFDTTLDISSGSGNYQASARQMLQNATGSGVCTDWGVQCKQWLSGPLVSEWIVGGPLSASNGDHDNLAAYFHIRAYSDGSGGVARVRVDTVVENNWAYKSAPRNVDYEATVNTGTESYNVSGLTHYDHARWHKVLWWQESPKAYVRLNSEQLQESRAVSRYADVTPTDEFLDKQTTVYEPMKNGDQTARMGNTGAQPSIGPLPRWTSAYVVSSDPRAFNWMLVNDDSVGSYSFHYRDEQTGRPLEITRHPYVSIAAFSFANNTSKSSWKKDLLPKCPGGSNPPRAEECKTPLDFNIAHHPSTGYVSYLATGDYYYLEEMQFVASYVELWMNAQYRDYEKGHLVGQVRGQAWSLRSILDAAFATPDEDPLKSYYEGLVENNIAEYNRELTDSGSPIHVLNNSSAVIYPMNGQDRVGIAPWQQDFFTWAVGHAADQGVEGADRLLKWLSTFQIGRMTNWKGSADGYCWLQAAVYKLQIRDVKGGEDYASLDRAYEQTFPELQGLECNSQEMVNLWAGGKYDRGEMSGYAFSPTGFPSNFQIGLAMAASSGVADGDLAWQIFADRDVQPDYSNYSNFAVVPRE</sequence>